<dbReference type="InterPro" id="IPR000847">
    <property type="entry name" value="LysR_HTH_N"/>
</dbReference>
<reference evidence="6 7" key="1">
    <citation type="submission" date="2018-10" db="EMBL/GenBank/DDBJ databases">
        <title>Genomic Encyclopedia of Type Strains, Phase IV (KMG-IV): sequencing the most valuable type-strain genomes for metagenomic binning, comparative biology and taxonomic classification.</title>
        <authorList>
            <person name="Goeker M."/>
        </authorList>
    </citation>
    <scope>NUCLEOTIDE SEQUENCE [LARGE SCALE GENOMIC DNA]</scope>
    <source>
        <strain evidence="6 7">DSM 23229</strain>
    </source>
</reference>
<proteinExistence type="inferred from homology"/>
<dbReference type="GO" id="GO:0003700">
    <property type="term" value="F:DNA-binding transcription factor activity"/>
    <property type="evidence" value="ECO:0007669"/>
    <property type="project" value="InterPro"/>
</dbReference>
<feature type="domain" description="HTH lysR-type" evidence="5">
    <location>
        <begin position="6"/>
        <end position="63"/>
    </location>
</feature>
<gene>
    <name evidence="6" type="ORF">C7446_2444</name>
</gene>
<dbReference type="Gene3D" id="1.10.10.10">
    <property type="entry name" value="Winged helix-like DNA-binding domain superfamily/Winged helix DNA-binding domain"/>
    <property type="match status" value="1"/>
</dbReference>
<evidence type="ECO:0000256" key="3">
    <source>
        <dbReference type="ARBA" id="ARBA00023125"/>
    </source>
</evidence>
<dbReference type="InterPro" id="IPR005119">
    <property type="entry name" value="LysR_subst-bd"/>
</dbReference>
<dbReference type="PANTHER" id="PTHR30126:SF88">
    <property type="entry name" value="TRANSCRIPTIONAL REGULATOR-RELATED"/>
    <property type="match status" value="1"/>
</dbReference>
<comment type="similarity">
    <text evidence="1">Belongs to the LysR transcriptional regulatory family.</text>
</comment>
<evidence type="ECO:0000256" key="4">
    <source>
        <dbReference type="ARBA" id="ARBA00023163"/>
    </source>
</evidence>
<keyword evidence="7" id="KW-1185">Reference proteome</keyword>
<evidence type="ECO:0000259" key="5">
    <source>
        <dbReference type="PROSITE" id="PS50931"/>
    </source>
</evidence>
<accession>A0A420WUB0</accession>
<dbReference type="AlphaFoldDB" id="A0A420WUB0"/>
<sequence>MTRSRVTLAQWQMLAAVVDHGGFARAAEVIHKSPSTINHAVHKLSEQLGVQLLETSGRRVVPTEAGSMLLRRARQLLEGAEAIESVADSLAQGLEAEISLAVDQIFPQQALFQALSVFSRDYIHPRVQLHECVLNGGVELLQAGRADLLITGVSVPGFLGEPLTRVRFIAVAHPDHALHQLDRALDLRDLRRYRQIVIRDSAQHQSSDHGWLRAEQRWTVSHLATALEMLVEGLGFAWVSETRLHHYLETAQLQPLPLRAGAVREVPLQLYFRDADGAGPAARALAHSLRAAVADCPALQRSALIDDAVSAFSGEQPMS</sequence>
<dbReference type="RefSeq" id="WP_121173373.1">
    <property type="nucleotide sequence ID" value="NZ_RBIN01000007.1"/>
</dbReference>
<dbReference type="GO" id="GO:0000976">
    <property type="term" value="F:transcription cis-regulatory region binding"/>
    <property type="evidence" value="ECO:0007669"/>
    <property type="project" value="TreeGrafter"/>
</dbReference>
<evidence type="ECO:0000313" key="6">
    <source>
        <dbReference type="EMBL" id="RKQ97028.1"/>
    </source>
</evidence>
<dbReference type="SUPFAM" id="SSF53850">
    <property type="entry name" value="Periplasmic binding protein-like II"/>
    <property type="match status" value="1"/>
</dbReference>
<comment type="caution">
    <text evidence="6">The sequence shown here is derived from an EMBL/GenBank/DDBJ whole genome shotgun (WGS) entry which is preliminary data.</text>
</comment>
<keyword evidence="2" id="KW-0805">Transcription regulation</keyword>
<dbReference type="Gene3D" id="3.40.190.290">
    <property type="match status" value="1"/>
</dbReference>
<dbReference type="InterPro" id="IPR036388">
    <property type="entry name" value="WH-like_DNA-bd_sf"/>
</dbReference>
<dbReference type="Proteomes" id="UP000281975">
    <property type="component" value="Unassembled WGS sequence"/>
</dbReference>
<keyword evidence="3 6" id="KW-0238">DNA-binding</keyword>
<dbReference type="PROSITE" id="PS50931">
    <property type="entry name" value="HTH_LYSR"/>
    <property type="match status" value="1"/>
</dbReference>
<evidence type="ECO:0000313" key="7">
    <source>
        <dbReference type="Proteomes" id="UP000281975"/>
    </source>
</evidence>
<keyword evidence="4" id="KW-0804">Transcription</keyword>
<organism evidence="6 7">
    <name type="scientific">Kushneria sinocarnis</name>
    <dbReference type="NCBI Taxonomy" id="595502"/>
    <lineage>
        <taxon>Bacteria</taxon>
        <taxon>Pseudomonadati</taxon>
        <taxon>Pseudomonadota</taxon>
        <taxon>Gammaproteobacteria</taxon>
        <taxon>Oceanospirillales</taxon>
        <taxon>Halomonadaceae</taxon>
        <taxon>Kushneria</taxon>
    </lineage>
</organism>
<dbReference type="Pfam" id="PF00126">
    <property type="entry name" value="HTH_1"/>
    <property type="match status" value="1"/>
</dbReference>
<dbReference type="InterPro" id="IPR036390">
    <property type="entry name" value="WH_DNA-bd_sf"/>
</dbReference>
<dbReference type="SUPFAM" id="SSF46785">
    <property type="entry name" value="Winged helix' DNA-binding domain"/>
    <property type="match status" value="1"/>
</dbReference>
<dbReference type="EMBL" id="RBIN01000007">
    <property type="protein sequence ID" value="RKQ97028.1"/>
    <property type="molecule type" value="Genomic_DNA"/>
</dbReference>
<protein>
    <submittedName>
        <fullName evidence="6">DNA-binding transcriptional LysR family regulator</fullName>
    </submittedName>
</protein>
<dbReference type="Pfam" id="PF03466">
    <property type="entry name" value="LysR_substrate"/>
    <property type="match status" value="1"/>
</dbReference>
<name>A0A420WUB0_9GAMM</name>
<dbReference type="OrthoDB" id="6988449at2"/>
<evidence type="ECO:0000256" key="1">
    <source>
        <dbReference type="ARBA" id="ARBA00009437"/>
    </source>
</evidence>
<evidence type="ECO:0000256" key="2">
    <source>
        <dbReference type="ARBA" id="ARBA00023015"/>
    </source>
</evidence>
<dbReference type="PANTHER" id="PTHR30126">
    <property type="entry name" value="HTH-TYPE TRANSCRIPTIONAL REGULATOR"/>
    <property type="match status" value="1"/>
</dbReference>